<dbReference type="Gene3D" id="3.30.500.10">
    <property type="entry name" value="MHC class I-like antigen recognition-like"/>
    <property type="match status" value="1"/>
</dbReference>
<dbReference type="GeneTree" id="ENSGT00940000175658"/>
<name>A0A8C4ZST0_GADMO</name>
<organism evidence="3 4">
    <name type="scientific">Gadus morhua</name>
    <name type="common">Atlantic cod</name>
    <dbReference type="NCBI Taxonomy" id="8049"/>
    <lineage>
        <taxon>Eukaryota</taxon>
        <taxon>Metazoa</taxon>
        <taxon>Chordata</taxon>
        <taxon>Craniata</taxon>
        <taxon>Vertebrata</taxon>
        <taxon>Euteleostomi</taxon>
        <taxon>Actinopterygii</taxon>
        <taxon>Neopterygii</taxon>
        <taxon>Teleostei</taxon>
        <taxon>Neoteleostei</taxon>
        <taxon>Acanthomorphata</taxon>
        <taxon>Zeiogadaria</taxon>
        <taxon>Gadariae</taxon>
        <taxon>Gadiformes</taxon>
        <taxon>Gadoidei</taxon>
        <taxon>Gadidae</taxon>
        <taxon>Gadus</taxon>
    </lineage>
</organism>
<reference evidence="3" key="2">
    <citation type="submission" date="2025-09" db="UniProtKB">
        <authorList>
            <consortium name="Ensembl"/>
        </authorList>
    </citation>
    <scope>IDENTIFICATION</scope>
</reference>
<evidence type="ECO:0000256" key="1">
    <source>
        <dbReference type="ARBA" id="ARBA00023180"/>
    </source>
</evidence>
<dbReference type="AlphaFoldDB" id="A0A8C4ZST0"/>
<evidence type="ECO:0000313" key="4">
    <source>
        <dbReference type="Proteomes" id="UP000694546"/>
    </source>
</evidence>
<keyword evidence="1" id="KW-0325">Glycoprotein</keyword>
<dbReference type="PANTHER" id="PTHR16675:SF237">
    <property type="entry name" value="MHC CLASS I ANTIGEN TRANSCRIPT VARIANT 1-RELATED"/>
    <property type="match status" value="1"/>
</dbReference>
<dbReference type="OMA" id="DWETDRE"/>
<protein>
    <recommendedName>
        <fullName evidence="2">MHC class I-like antigen recognition-like domain-containing protein</fullName>
    </recommendedName>
</protein>
<accession>A0A8C4ZST0</accession>
<dbReference type="Proteomes" id="UP000694546">
    <property type="component" value="Chromosome 5"/>
</dbReference>
<feature type="domain" description="MHC class I-like antigen recognition-like" evidence="2">
    <location>
        <begin position="15"/>
        <end position="94"/>
    </location>
</feature>
<sequence>MCSINLSVRLSTVIHSLRFFYTASSGLSSFPEYVSAGMVDEVQFVHYDSVSKRAVPKQAWMDQLTRDRPDYWDWETDRELRNQQVFKVDVENAKNGQSGLARPIWPLGRGVLLRYGPPRYRC</sequence>
<evidence type="ECO:0000259" key="2">
    <source>
        <dbReference type="Pfam" id="PF00129"/>
    </source>
</evidence>
<dbReference type="SUPFAM" id="SSF54452">
    <property type="entry name" value="MHC antigen-recognition domain"/>
    <property type="match status" value="1"/>
</dbReference>
<dbReference type="InterPro" id="IPR011161">
    <property type="entry name" value="MHC_I-like_Ag-recog"/>
</dbReference>
<dbReference type="PANTHER" id="PTHR16675">
    <property type="entry name" value="MHC CLASS I-RELATED"/>
    <property type="match status" value="1"/>
</dbReference>
<dbReference type="GO" id="GO:0009897">
    <property type="term" value="C:external side of plasma membrane"/>
    <property type="evidence" value="ECO:0007669"/>
    <property type="project" value="TreeGrafter"/>
</dbReference>
<keyword evidence="4" id="KW-1185">Reference proteome</keyword>
<evidence type="ECO:0000313" key="3">
    <source>
        <dbReference type="Ensembl" id="ENSGMOP00000021301.2"/>
    </source>
</evidence>
<dbReference type="Pfam" id="PF00129">
    <property type="entry name" value="MHC_I"/>
    <property type="match status" value="1"/>
</dbReference>
<dbReference type="GO" id="GO:0005615">
    <property type="term" value="C:extracellular space"/>
    <property type="evidence" value="ECO:0007669"/>
    <property type="project" value="TreeGrafter"/>
</dbReference>
<dbReference type="InterPro" id="IPR050208">
    <property type="entry name" value="MHC_class-I_related"/>
</dbReference>
<proteinExistence type="predicted"/>
<dbReference type="Ensembl" id="ENSGMOT00000021819.2">
    <property type="protein sequence ID" value="ENSGMOP00000021301.2"/>
    <property type="gene ID" value="ENSGMOG00000019814.2"/>
</dbReference>
<dbReference type="GO" id="GO:0006955">
    <property type="term" value="P:immune response"/>
    <property type="evidence" value="ECO:0007669"/>
    <property type="project" value="TreeGrafter"/>
</dbReference>
<dbReference type="InterPro" id="IPR011162">
    <property type="entry name" value="MHC_I/II-like_Ag-recog"/>
</dbReference>
<reference evidence="3" key="1">
    <citation type="submission" date="2025-08" db="UniProtKB">
        <authorList>
            <consortium name="Ensembl"/>
        </authorList>
    </citation>
    <scope>IDENTIFICATION</scope>
</reference>
<dbReference type="InterPro" id="IPR037055">
    <property type="entry name" value="MHC_I-like_Ag-recog_sf"/>
</dbReference>